<dbReference type="PANTHER" id="PTHR43918">
    <property type="entry name" value="ACETYLCHOLINESTERASE"/>
    <property type="match status" value="1"/>
</dbReference>
<dbReference type="InterPro" id="IPR000997">
    <property type="entry name" value="Cholinesterase"/>
</dbReference>
<dbReference type="PANTHER" id="PTHR43918:SF4">
    <property type="entry name" value="CARBOXYLIC ESTER HYDROLASE"/>
    <property type="match status" value="1"/>
</dbReference>
<dbReference type="SUPFAM" id="SSF53474">
    <property type="entry name" value="alpha/beta-Hydrolases"/>
    <property type="match status" value="1"/>
</dbReference>
<feature type="domain" description="Carboxylesterase type B" evidence="5">
    <location>
        <begin position="20"/>
        <end position="354"/>
    </location>
</feature>
<keyword evidence="3" id="KW-1015">Disulfide bond</keyword>
<name>A0A2I2F5M3_ASPCN</name>
<accession>A0A2I2F5M3</accession>
<dbReference type="GeneID" id="36524933"/>
<proteinExistence type="inferred from homology"/>
<evidence type="ECO:0000256" key="2">
    <source>
        <dbReference type="ARBA" id="ARBA00022801"/>
    </source>
</evidence>
<dbReference type="InterPro" id="IPR050654">
    <property type="entry name" value="AChE-related_enzymes"/>
</dbReference>
<evidence type="ECO:0000256" key="4">
    <source>
        <dbReference type="RuleBase" id="RU361235"/>
    </source>
</evidence>
<dbReference type="InterPro" id="IPR019826">
    <property type="entry name" value="Carboxylesterase_B_AS"/>
</dbReference>
<gene>
    <name evidence="6" type="ORF">BDW47DRAFT_133183</name>
</gene>
<evidence type="ECO:0000256" key="3">
    <source>
        <dbReference type="ARBA" id="ARBA00023157"/>
    </source>
</evidence>
<dbReference type="Gene3D" id="3.40.50.1820">
    <property type="entry name" value="alpha/beta hydrolase"/>
    <property type="match status" value="1"/>
</dbReference>
<dbReference type="STRING" id="41067.A0A2I2F5M3"/>
<dbReference type="RefSeq" id="XP_024669959.1">
    <property type="nucleotide sequence ID" value="XM_024817773.1"/>
</dbReference>
<dbReference type="InterPro" id="IPR029058">
    <property type="entry name" value="AB_hydrolase_fold"/>
</dbReference>
<protein>
    <recommendedName>
        <fullName evidence="4">Carboxylic ester hydrolase</fullName>
        <ecNumber evidence="4">3.1.1.-</ecNumber>
    </recommendedName>
</protein>
<organism evidence="6 7">
    <name type="scientific">Aspergillus candidus</name>
    <dbReference type="NCBI Taxonomy" id="41067"/>
    <lineage>
        <taxon>Eukaryota</taxon>
        <taxon>Fungi</taxon>
        <taxon>Dikarya</taxon>
        <taxon>Ascomycota</taxon>
        <taxon>Pezizomycotina</taxon>
        <taxon>Eurotiomycetes</taxon>
        <taxon>Eurotiomycetidae</taxon>
        <taxon>Eurotiales</taxon>
        <taxon>Aspergillaceae</taxon>
        <taxon>Aspergillus</taxon>
        <taxon>Aspergillus subgen. Circumdati</taxon>
    </lineage>
</organism>
<dbReference type="InterPro" id="IPR002018">
    <property type="entry name" value="CarbesteraseB"/>
</dbReference>
<keyword evidence="7" id="KW-1185">Reference proteome</keyword>
<dbReference type="AlphaFoldDB" id="A0A2I2F5M3"/>
<feature type="domain" description="Carboxylesterase type B" evidence="5">
    <location>
        <begin position="358"/>
        <end position="487"/>
    </location>
</feature>
<dbReference type="ESTHER" id="9euro-a0a2i2f5m3">
    <property type="family name" value="Fungal_carboxylesterase_lipase"/>
</dbReference>
<dbReference type="PROSITE" id="PS00122">
    <property type="entry name" value="CARBOXYLESTERASE_B_1"/>
    <property type="match status" value="1"/>
</dbReference>
<evidence type="ECO:0000313" key="7">
    <source>
        <dbReference type="Proteomes" id="UP000234585"/>
    </source>
</evidence>
<reference evidence="6 7" key="1">
    <citation type="submission" date="2017-12" db="EMBL/GenBank/DDBJ databases">
        <authorList>
            <consortium name="DOE Joint Genome Institute"/>
            <person name="Haridas S."/>
            <person name="Kjaerbolling I."/>
            <person name="Vesth T.C."/>
            <person name="Frisvad J.C."/>
            <person name="Nybo J.L."/>
            <person name="Theobald S."/>
            <person name="Kuo A."/>
            <person name="Bowyer P."/>
            <person name="Matsuda Y."/>
            <person name="Mondo S."/>
            <person name="Lyhne E.K."/>
            <person name="Kogle M.E."/>
            <person name="Clum A."/>
            <person name="Lipzen A."/>
            <person name="Salamov A."/>
            <person name="Ngan C.Y."/>
            <person name="Daum C."/>
            <person name="Chiniquy J."/>
            <person name="Barry K."/>
            <person name="LaButti K."/>
            <person name="Simmons B.A."/>
            <person name="Magnuson J.K."/>
            <person name="Mortensen U.H."/>
            <person name="Larsen T.O."/>
            <person name="Grigoriev I.V."/>
            <person name="Baker S.E."/>
            <person name="Andersen M.R."/>
            <person name="Nordberg H.P."/>
            <person name="Cantor M.N."/>
            <person name="Hua S.X."/>
        </authorList>
    </citation>
    <scope>NUCLEOTIDE SEQUENCE [LARGE SCALE GENOMIC DNA]</scope>
    <source>
        <strain evidence="6 7">CBS 102.13</strain>
    </source>
</reference>
<evidence type="ECO:0000259" key="5">
    <source>
        <dbReference type="Pfam" id="PF00135"/>
    </source>
</evidence>
<dbReference type="EMBL" id="KZ559156">
    <property type="protein sequence ID" value="PLB35947.1"/>
    <property type="molecule type" value="Genomic_DNA"/>
</dbReference>
<sequence length="564" mass="60936">MRLSVLALAATTHAFSIGGIIDTTSGPIRGQPSSLRPDVSEYLGIRYAKPPIDDLRFAAPVPPDRSTTVFNATAYVLDHAFIVGLPGENILSAFAQRDNTLDEDCLSVNVWTKPQHGDRKKAVLFWIYGGDFKSGSSHTLTYDGSTLADENDLIVVTPNTRVNVFGYSGAPGQPWNVGLRDTRLALEWTRDNIAAFGGDPARITVGGISSGGLTADMLAYSNLHDPIAHGYIPHSGIASSYLATGAQNDQEDATAAWYNLSSTVGCGDADSFPDTTVACMRAKPYPDLLAAMQQHPTVQLKFRPVEDDDTVPRGFATLGQRGRFAHKPLLTGSTDNELGFFLVVAFIKANLTTEQVAAFPVRLLQPLMDLFALAAFTCSAAEAAQYRADRGVPVWRYRYYGGGYPNTEMVPVGSAYHGSEAPMVFGTASVVTGMADSEAEAQAGRYMRAAWAAFAKDPVGGLSGREFRWPMFQSDRRSLIQLSLGNQTKPTYVSHFETDAMCPVLKSYDSVIDDLNIVFTAMGSDKVGGLITKLADIFNKPLDNEAALRHALDRIHEIAASIRG</sequence>
<dbReference type="PRINTS" id="PR00878">
    <property type="entry name" value="CHOLNESTRASE"/>
</dbReference>
<dbReference type="Proteomes" id="UP000234585">
    <property type="component" value="Unassembled WGS sequence"/>
</dbReference>
<comment type="similarity">
    <text evidence="1 4">Belongs to the type-B carboxylesterase/lipase family.</text>
</comment>
<dbReference type="GO" id="GO:0004104">
    <property type="term" value="F:cholinesterase activity"/>
    <property type="evidence" value="ECO:0007669"/>
    <property type="project" value="InterPro"/>
</dbReference>
<dbReference type="EC" id="3.1.1.-" evidence="4"/>
<dbReference type="OrthoDB" id="408631at2759"/>
<keyword evidence="2 4" id="KW-0378">Hydrolase</keyword>
<evidence type="ECO:0000313" key="6">
    <source>
        <dbReference type="EMBL" id="PLB35947.1"/>
    </source>
</evidence>
<dbReference type="Pfam" id="PF00135">
    <property type="entry name" value="COesterase"/>
    <property type="match status" value="2"/>
</dbReference>
<evidence type="ECO:0000256" key="1">
    <source>
        <dbReference type="ARBA" id="ARBA00005964"/>
    </source>
</evidence>